<dbReference type="InterPro" id="IPR002963">
    <property type="entry name" value="Expansin"/>
</dbReference>
<dbReference type="InterPro" id="IPR007112">
    <property type="entry name" value="Expansin/allergen_DPBB_dom"/>
</dbReference>
<evidence type="ECO:0000256" key="4">
    <source>
        <dbReference type="ARBA" id="ARBA00022729"/>
    </source>
</evidence>
<dbReference type="Gene3D" id="2.60.40.760">
    <property type="entry name" value="Expansin, cellulose-binding-like domain"/>
    <property type="match status" value="1"/>
</dbReference>
<comment type="subcellular location">
    <subcellularLocation>
        <location evidence="6">Secreted</location>
        <location evidence="6">Cell wall</location>
    </subcellularLocation>
    <subcellularLocation>
        <location evidence="6">Membrane</location>
        <topology evidence="6">Peripheral membrane protein</topology>
    </subcellularLocation>
</comment>
<dbReference type="InterPro" id="IPR007117">
    <property type="entry name" value="Expansin_CBD"/>
</dbReference>
<dbReference type="CDD" id="cd22274">
    <property type="entry name" value="DPBB_EXPA_N"/>
    <property type="match status" value="1"/>
</dbReference>
<dbReference type="PROSITE" id="PS50843">
    <property type="entry name" value="EXPANSIN_CBD"/>
    <property type="match status" value="1"/>
</dbReference>
<comment type="function">
    <text evidence="6">Causes loosening and extension of plant cell walls by disrupting non-covalent bonding between cellulose microfibrils and matrix glucans. No enzymatic activity has been found.</text>
</comment>
<dbReference type="InterPro" id="IPR036908">
    <property type="entry name" value="RlpA-like_sf"/>
</dbReference>
<dbReference type="Pfam" id="PF01357">
    <property type="entry name" value="Expansin_C"/>
    <property type="match status" value="1"/>
</dbReference>
<feature type="chain" id="PRO_5042671627" description="Expansin" evidence="6">
    <location>
        <begin position="21"/>
        <end position="281"/>
    </location>
</feature>
<dbReference type="PRINTS" id="PR01225">
    <property type="entry name" value="EXPANSNFAMLY"/>
</dbReference>
<evidence type="ECO:0000256" key="3">
    <source>
        <dbReference type="ARBA" id="ARBA00022525"/>
    </source>
</evidence>
<sequence>MASPAHILLLLLFAAAAATGGALFQPTPWYLAHATFYGDQTASETMVILRPSLAQLSGSDGFYPRHPTVIAGGGACGFGNLFTNGYGTNTAALSSTLFQNGYACGECYQIRCVSSPWCFRGSPITTVTATNLCPPNWSEDSNNGGWCNPPRVHFDMAKPAFMAIANWKAGIVPVTYRRVACAKNGGLRFSFQGNGYWLLVYVMNVGGAGDVSGMSVKGSKTGWIAMTHNWGASYQAFATLGGQALSFKVTSYTTMETVVALNVAPPNWNVGLTYQASVNFS</sequence>
<organism evidence="9 10">
    <name type="scientific">Platanthera zijinensis</name>
    <dbReference type="NCBI Taxonomy" id="2320716"/>
    <lineage>
        <taxon>Eukaryota</taxon>
        <taxon>Viridiplantae</taxon>
        <taxon>Streptophyta</taxon>
        <taxon>Embryophyta</taxon>
        <taxon>Tracheophyta</taxon>
        <taxon>Spermatophyta</taxon>
        <taxon>Magnoliopsida</taxon>
        <taxon>Liliopsida</taxon>
        <taxon>Asparagales</taxon>
        <taxon>Orchidaceae</taxon>
        <taxon>Orchidoideae</taxon>
        <taxon>Orchideae</taxon>
        <taxon>Orchidinae</taxon>
        <taxon>Platanthera</taxon>
    </lineage>
</organism>
<protein>
    <recommendedName>
        <fullName evidence="6">Expansin</fullName>
    </recommendedName>
</protein>
<dbReference type="PANTHER" id="PTHR31867">
    <property type="entry name" value="EXPANSIN-A15"/>
    <property type="match status" value="1"/>
</dbReference>
<evidence type="ECO:0000313" key="10">
    <source>
        <dbReference type="Proteomes" id="UP001418222"/>
    </source>
</evidence>
<dbReference type="InterPro" id="IPR036749">
    <property type="entry name" value="Expansin_CBD_sf"/>
</dbReference>
<dbReference type="AlphaFoldDB" id="A0AAP0BNR0"/>
<accession>A0AAP0BNR0</accession>
<dbReference type="PROSITE" id="PS50842">
    <property type="entry name" value="EXPANSIN_EG45"/>
    <property type="match status" value="1"/>
</dbReference>
<dbReference type="Gene3D" id="2.40.40.10">
    <property type="entry name" value="RlpA-like domain"/>
    <property type="match status" value="1"/>
</dbReference>
<evidence type="ECO:0000256" key="5">
    <source>
        <dbReference type="ARBA" id="ARBA00023136"/>
    </source>
</evidence>
<dbReference type="GO" id="GO:0009664">
    <property type="term" value="P:plant-type cell wall organization"/>
    <property type="evidence" value="ECO:0007669"/>
    <property type="project" value="InterPro"/>
</dbReference>
<comment type="similarity">
    <text evidence="1 6">Belongs to the expansin family. Expansin A subfamily.</text>
</comment>
<keyword evidence="10" id="KW-1185">Reference proteome</keyword>
<keyword evidence="3 6" id="KW-0964">Secreted</keyword>
<dbReference type="InterPro" id="IPR007118">
    <property type="entry name" value="Expan_Lol_pI"/>
</dbReference>
<dbReference type="PRINTS" id="PR01226">
    <property type="entry name" value="EXPANSIN"/>
</dbReference>
<feature type="domain" description="Expansin-like CBD" evidence="8">
    <location>
        <begin position="196"/>
        <end position="276"/>
    </location>
</feature>
<keyword evidence="2 6" id="KW-0134">Cell wall</keyword>
<keyword evidence="6" id="KW-0961">Cell wall biogenesis/degradation</keyword>
<dbReference type="Pfam" id="PF03330">
    <property type="entry name" value="DPBB_1"/>
    <property type="match status" value="1"/>
</dbReference>
<proteinExistence type="inferred from homology"/>
<dbReference type="SMART" id="SM00837">
    <property type="entry name" value="DPBB_1"/>
    <property type="match status" value="1"/>
</dbReference>
<evidence type="ECO:0000259" key="8">
    <source>
        <dbReference type="PROSITE" id="PS50843"/>
    </source>
</evidence>
<dbReference type="EMBL" id="JBBWWQ010000006">
    <property type="protein sequence ID" value="KAK8945237.1"/>
    <property type="molecule type" value="Genomic_DNA"/>
</dbReference>
<feature type="domain" description="Expansin-like EG45" evidence="7">
    <location>
        <begin position="73"/>
        <end position="186"/>
    </location>
</feature>
<comment type="caution">
    <text evidence="9">The sequence shown here is derived from an EMBL/GenBank/DDBJ whole genome shotgun (WGS) entry which is preliminary data.</text>
</comment>
<name>A0AAP0BNR0_9ASPA</name>
<reference evidence="9 10" key="1">
    <citation type="journal article" date="2022" name="Nat. Plants">
        <title>Genomes of leafy and leafless Platanthera orchids illuminate the evolution of mycoheterotrophy.</title>
        <authorList>
            <person name="Li M.H."/>
            <person name="Liu K.W."/>
            <person name="Li Z."/>
            <person name="Lu H.C."/>
            <person name="Ye Q.L."/>
            <person name="Zhang D."/>
            <person name="Wang J.Y."/>
            <person name="Li Y.F."/>
            <person name="Zhong Z.M."/>
            <person name="Liu X."/>
            <person name="Yu X."/>
            <person name="Liu D.K."/>
            <person name="Tu X.D."/>
            <person name="Liu B."/>
            <person name="Hao Y."/>
            <person name="Liao X.Y."/>
            <person name="Jiang Y.T."/>
            <person name="Sun W.H."/>
            <person name="Chen J."/>
            <person name="Chen Y.Q."/>
            <person name="Ai Y."/>
            <person name="Zhai J.W."/>
            <person name="Wu S.S."/>
            <person name="Zhou Z."/>
            <person name="Hsiao Y.Y."/>
            <person name="Wu W.L."/>
            <person name="Chen Y.Y."/>
            <person name="Lin Y.F."/>
            <person name="Hsu J.L."/>
            <person name="Li C.Y."/>
            <person name="Wang Z.W."/>
            <person name="Zhao X."/>
            <person name="Zhong W.Y."/>
            <person name="Ma X.K."/>
            <person name="Ma L."/>
            <person name="Huang J."/>
            <person name="Chen G.Z."/>
            <person name="Huang M.Z."/>
            <person name="Huang L."/>
            <person name="Peng D.H."/>
            <person name="Luo Y.B."/>
            <person name="Zou S.Q."/>
            <person name="Chen S.P."/>
            <person name="Lan S."/>
            <person name="Tsai W.C."/>
            <person name="Van de Peer Y."/>
            <person name="Liu Z.J."/>
        </authorList>
    </citation>
    <scope>NUCLEOTIDE SEQUENCE [LARGE SCALE GENOMIC DNA]</scope>
    <source>
        <strain evidence="9">Lor287</strain>
    </source>
</reference>
<keyword evidence="5" id="KW-0472">Membrane</keyword>
<dbReference type="GO" id="GO:0016020">
    <property type="term" value="C:membrane"/>
    <property type="evidence" value="ECO:0007669"/>
    <property type="project" value="UniProtKB-SubCell"/>
</dbReference>
<evidence type="ECO:0000256" key="6">
    <source>
        <dbReference type="RuleBase" id="RU365023"/>
    </source>
</evidence>
<dbReference type="SUPFAM" id="SSF49590">
    <property type="entry name" value="PHL pollen allergen"/>
    <property type="match status" value="1"/>
</dbReference>
<dbReference type="SUPFAM" id="SSF50685">
    <property type="entry name" value="Barwin-like endoglucanases"/>
    <property type="match status" value="1"/>
</dbReference>
<feature type="signal peptide" evidence="6">
    <location>
        <begin position="1"/>
        <end position="20"/>
    </location>
</feature>
<dbReference type="InterPro" id="IPR009009">
    <property type="entry name" value="RlpA-like_DPBB"/>
</dbReference>
<evidence type="ECO:0000313" key="9">
    <source>
        <dbReference type="EMBL" id="KAK8945237.1"/>
    </source>
</evidence>
<dbReference type="GO" id="GO:0005576">
    <property type="term" value="C:extracellular region"/>
    <property type="evidence" value="ECO:0007669"/>
    <property type="project" value="InterPro"/>
</dbReference>
<keyword evidence="4 6" id="KW-0732">Signal</keyword>
<gene>
    <name evidence="9" type="primary">EXPA18</name>
    <name evidence="9" type="ORF">KSP39_PZI008382</name>
</gene>
<evidence type="ECO:0000259" key="7">
    <source>
        <dbReference type="PROSITE" id="PS50842"/>
    </source>
</evidence>
<evidence type="ECO:0000256" key="1">
    <source>
        <dbReference type="ARBA" id="ARBA00005392"/>
    </source>
</evidence>
<dbReference type="Proteomes" id="UP001418222">
    <property type="component" value="Unassembled WGS sequence"/>
</dbReference>
<evidence type="ECO:0000256" key="2">
    <source>
        <dbReference type="ARBA" id="ARBA00022512"/>
    </source>
</evidence>